<organism evidence="1 2">
    <name type="scientific">Schistosoma mekongi</name>
    <name type="common">Parasitic worm</name>
    <dbReference type="NCBI Taxonomy" id="38744"/>
    <lineage>
        <taxon>Eukaryota</taxon>
        <taxon>Metazoa</taxon>
        <taxon>Spiralia</taxon>
        <taxon>Lophotrochozoa</taxon>
        <taxon>Platyhelminthes</taxon>
        <taxon>Trematoda</taxon>
        <taxon>Digenea</taxon>
        <taxon>Strigeidida</taxon>
        <taxon>Schistosomatoidea</taxon>
        <taxon>Schistosomatidae</taxon>
        <taxon>Schistosoma</taxon>
    </lineage>
</organism>
<proteinExistence type="predicted"/>
<comment type="caution">
    <text evidence="1">The sequence shown here is derived from an EMBL/GenBank/DDBJ whole genome shotgun (WGS) entry which is preliminary data.</text>
</comment>
<reference evidence="1" key="2">
    <citation type="journal article" date="2023" name="Infect Dis Poverty">
        <title>Chromosome-scale genome of the human blood fluke Schistosoma mekongi and its implications for public health.</title>
        <authorList>
            <person name="Zhou M."/>
            <person name="Xu L."/>
            <person name="Xu D."/>
            <person name="Chen W."/>
            <person name="Khan J."/>
            <person name="Hu Y."/>
            <person name="Huang H."/>
            <person name="Wei H."/>
            <person name="Zhang Y."/>
            <person name="Chusongsang P."/>
            <person name="Tanasarnprasert K."/>
            <person name="Hu X."/>
            <person name="Limpanont Y."/>
            <person name="Lv Z."/>
        </authorList>
    </citation>
    <scope>NUCLEOTIDE SEQUENCE</scope>
    <source>
        <strain evidence="1">LV_2022a</strain>
    </source>
</reference>
<accession>A0AAE2D7V0</accession>
<dbReference type="Proteomes" id="UP001292079">
    <property type="component" value="Unassembled WGS sequence"/>
</dbReference>
<protein>
    <submittedName>
        <fullName evidence="1">Uncharacterized protein</fullName>
    </submittedName>
</protein>
<gene>
    <name evidence="1" type="ORF">MN116_000534</name>
</gene>
<dbReference type="EMBL" id="JALJAT010000001">
    <property type="protein sequence ID" value="KAK4474342.1"/>
    <property type="molecule type" value="Genomic_DNA"/>
</dbReference>
<dbReference type="AlphaFoldDB" id="A0AAE2D7V0"/>
<feature type="non-terminal residue" evidence="1">
    <location>
        <position position="148"/>
    </location>
</feature>
<sequence length="148" mass="16775">SIPLNWCSICSNFVLISLYSDIIMNFHSMAGIQSTSQSHQRQQSDYWENEVYCAAAEICLLPGISMKMKKRVLQIVHSVHPEWPVDPRALLRRAPTEFTIAGAADTFDEAKVILNRVRLAYQKSMACSSQSSTSTIPMPRPPRRRSVY</sequence>
<evidence type="ECO:0000313" key="1">
    <source>
        <dbReference type="EMBL" id="KAK4474342.1"/>
    </source>
</evidence>
<name>A0AAE2D7V0_SCHME</name>
<evidence type="ECO:0000313" key="2">
    <source>
        <dbReference type="Proteomes" id="UP001292079"/>
    </source>
</evidence>
<keyword evidence="2" id="KW-1185">Reference proteome</keyword>
<reference evidence="1" key="1">
    <citation type="submission" date="2022-04" db="EMBL/GenBank/DDBJ databases">
        <authorList>
            <person name="Xu L."/>
            <person name="Lv Z."/>
        </authorList>
    </citation>
    <scope>NUCLEOTIDE SEQUENCE</scope>
    <source>
        <strain evidence="1">LV_2022a</strain>
    </source>
</reference>